<name>A0A4Z1SLH4_GIAMU</name>
<evidence type="ECO:0000313" key="7">
    <source>
        <dbReference type="Proteomes" id="UP000315496"/>
    </source>
</evidence>
<evidence type="ECO:0000313" key="6">
    <source>
        <dbReference type="EMBL" id="TNJ26370.1"/>
    </source>
</evidence>
<dbReference type="SUPFAM" id="SSF52540">
    <property type="entry name" value="P-loop containing nucleoside triphosphate hydrolases"/>
    <property type="match status" value="1"/>
</dbReference>
<dbReference type="InterPro" id="IPR039657">
    <property type="entry name" value="Dimethylallyltransferase"/>
</dbReference>
<evidence type="ECO:0000256" key="1">
    <source>
        <dbReference type="ARBA" id="ARBA00005842"/>
    </source>
</evidence>
<keyword evidence="3" id="KW-0547">Nucleotide-binding</keyword>
<dbReference type="EMBL" id="VDLU01000005">
    <property type="protein sequence ID" value="TNJ26370.1"/>
    <property type="molecule type" value="Genomic_DNA"/>
</dbReference>
<dbReference type="Proteomes" id="UP000315496">
    <property type="component" value="Chromosome 5"/>
</dbReference>
<proteinExistence type="inferred from homology"/>
<dbReference type="VEuPathDB" id="GiardiaDB:GMRT_13402"/>
<evidence type="ECO:0000256" key="2">
    <source>
        <dbReference type="ARBA" id="ARBA00022679"/>
    </source>
</evidence>
<dbReference type="InterPro" id="IPR027417">
    <property type="entry name" value="P-loop_NTPase"/>
</dbReference>
<dbReference type="Gene3D" id="3.40.50.300">
    <property type="entry name" value="P-loop containing nucleotide triphosphate hydrolases"/>
    <property type="match status" value="1"/>
</dbReference>
<dbReference type="GO" id="GO:0052381">
    <property type="term" value="F:tRNA dimethylallyltransferase activity"/>
    <property type="evidence" value="ECO:0007669"/>
    <property type="project" value="TreeGrafter"/>
</dbReference>
<dbReference type="PANTHER" id="PTHR11088">
    <property type="entry name" value="TRNA DIMETHYLALLYLTRANSFERASE"/>
    <property type="match status" value="1"/>
</dbReference>
<keyword evidence="4" id="KW-0067">ATP-binding</keyword>
<gene>
    <name evidence="6" type="ORF">GMRT_13402</name>
</gene>
<dbReference type="InterPro" id="IPR036236">
    <property type="entry name" value="Znf_C2H2_sf"/>
</dbReference>
<dbReference type="GO" id="GO:0005524">
    <property type="term" value="F:ATP binding"/>
    <property type="evidence" value="ECO:0007669"/>
    <property type="project" value="UniProtKB-KW"/>
</dbReference>
<dbReference type="PANTHER" id="PTHR11088:SF89">
    <property type="entry name" value="TRNA DIMETHYLALLYLTRANSFERASE"/>
    <property type="match status" value="1"/>
</dbReference>
<keyword evidence="7" id="KW-1185">Reference proteome</keyword>
<organism evidence="6 7">
    <name type="scientific">Giardia muris</name>
    <dbReference type="NCBI Taxonomy" id="5742"/>
    <lineage>
        <taxon>Eukaryota</taxon>
        <taxon>Metamonada</taxon>
        <taxon>Diplomonadida</taxon>
        <taxon>Hexamitidae</taxon>
        <taxon>Giardiinae</taxon>
        <taxon>Giardia</taxon>
    </lineage>
</organism>
<evidence type="ECO:0000256" key="3">
    <source>
        <dbReference type="ARBA" id="ARBA00022741"/>
    </source>
</evidence>
<feature type="region of interest" description="Disordered" evidence="5">
    <location>
        <begin position="325"/>
        <end position="352"/>
    </location>
</feature>
<accession>A0A4Z1SLH4</accession>
<dbReference type="AlphaFoldDB" id="A0A4Z1SLH4"/>
<dbReference type="OrthoDB" id="775260at2759"/>
<sequence>MIVFMIGTTASGKTQLAVRLAEALGGEVVNCDALQLWRGIEILAATPSQEDMKGIPHHLYGIYDAFDNDMGVSPGVREWYEGCIQALSEILGRGRVPICVGGTHYYLTYLLTQEGGRELVLKTGCRFLFLDAGTALVERVEQRILKMLQLGLLSEVHTCLTRISSERLERVIGAYVRDGKSDGPLQAIGLREFLDIPQEVFETSSTLPGASSYLWTDRERFVKGLHCSFQAGNALREALYDLRNNTVRYAHAQRRWRSRLLKHGLPLLELDTSNWDEDSFVLSCLAHIHSSQPQFVFQRLDSVDYYCDRCNIHITGKHAFDTHCRSRKHRRHGHGKRQSPPPLSLQTDSTPR</sequence>
<evidence type="ECO:0000256" key="5">
    <source>
        <dbReference type="SAM" id="MobiDB-lite"/>
    </source>
</evidence>
<comment type="caution">
    <text evidence="6">The sequence shown here is derived from an EMBL/GenBank/DDBJ whole genome shotgun (WGS) entry which is preliminary data.</text>
</comment>
<dbReference type="GO" id="GO:0005739">
    <property type="term" value="C:mitochondrion"/>
    <property type="evidence" value="ECO:0007669"/>
    <property type="project" value="TreeGrafter"/>
</dbReference>
<dbReference type="SUPFAM" id="SSF57667">
    <property type="entry name" value="beta-beta-alpha zinc fingers"/>
    <property type="match status" value="1"/>
</dbReference>
<protein>
    <submittedName>
        <fullName evidence="6">tRNA delta2-isopentenylpyrophosphate transferase</fullName>
    </submittedName>
</protein>
<dbReference type="GO" id="GO:0006400">
    <property type="term" value="P:tRNA modification"/>
    <property type="evidence" value="ECO:0007669"/>
    <property type="project" value="TreeGrafter"/>
</dbReference>
<reference evidence="6 7" key="1">
    <citation type="submission" date="2019-05" db="EMBL/GenBank/DDBJ databases">
        <title>The compact genome of Giardia muris reveals important steps in the evolution of intestinal protozoan parasites.</title>
        <authorList>
            <person name="Xu F."/>
            <person name="Jimenez-Gonzalez A."/>
            <person name="Einarsson E."/>
            <person name="Astvaldsson A."/>
            <person name="Peirasmaki D."/>
            <person name="Eckmann L."/>
            <person name="Andersson J.O."/>
            <person name="Svard S.G."/>
            <person name="Jerlstrom-Hultqvist J."/>
        </authorList>
    </citation>
    <scope>NUCLEOTIDE SEQUENCE [LARGE SCALE GENOMIC DNA]</scope>
    <source>
        <strain evidence="6 7">Roberts-Thomson</strain>
    </source>
</reference>
<evidence type="ECO:0000256" key="4">
    <source>
        <dbReference type="ARBA" id="ARBA00022840"/>
    </source>
</evidence>
<comment type="similarity">
    <text evidence="1">Belongs to the IPP transferase family.</text>
</comment>
<feature type="compositionally biased region" description="Basic residues" evidence="5">
    <location>
        <begin position="325"/>
        <end position="337"/>
    </location>
</feature>
<keyword evidence="2 6" id="KW-0808">Transferase</keyword>
<dbReference type="Pfam" id="PF01715">
    <property type="entry name" value="IPPT"/>
    <property type="match status" value="2"/>
</dbReference>